<accession>A4WTE0</accession>
<feature type="domain" description="Tape measure protein N-terminal" evidence="1">
    <location>
        <begin position="74"/>
        <end position="267"/>
    </location>
</feature>
<reference evidence="2" key="1">
    <citation type="submission" date="2007-04" db="EMBL/GenBank/DDBJ databases">
        <title>Complete sequence of chromosome of Rhodobacter sphaeroides ATCC 17025.</title>
        <authorList>
            <consortium name="US DOE Joint Genome Institute"/>
            <person name="Copeland A."/>
            <person name="Lucas S."/>
            <person name="Lapidus A."/>
            <person name="Barry K."/>
            <person name="Detter J.C."/>
            <person name="Glavina del Rio T."/>
            <person name="Hammon N."/>
            <person name="Israni S."/>
            <person name="Dalin E."/>
            <person name="Tice H."/>
            <person name="Pitluck S."/>
            <person name="Chertkov O."/>
            <person name="Brettin T."/>
            <person name="Bruce D."/>
            <person name="Han C."/>
            <person name="Schmutz J."/>
            <person name="Larimer F."/>
            <person name="Land M."/>
            <person name="Hauser L."/>
            <person name="Kyrpides N."/>
            <person name="Kim E."/>
            <person name="Richardson P."/>
            <person name="Mackenzie C."/>
            <person name="Choudhary M."/>
            <person name="Donohue T.J."/>
            <person name="Kaplan S."/>
        </authorList>
    </citation>
    <scope>NUCLEOTIDE SEQUENCE [LARGE SCALE GENOMIC DNA]</scope>
    <source>
        <strain evidence="2">ATCC 17025</strain>
    </source>
</reference>
<name>A4WTE0_CERS5</name>
<dbReference type="eggNOG" id="COG5281">
    <property type="taxonomic scope" value="Bacteria"/>
</dbReference>
<sequence length="921" mass="95804">MATDVEKLVVQLSADIKQYQREMNKAVGVSNKQARAVENRFRQMNRNLDSIGRTAARSLVTPLLGIGAALSVREVGRYADAWTNAKNSLAVAGVTGRAQADVLDRLYQSAQSNAAPVGALADLYGKASQASDVLGASQADLIKFSDGVATALRVQGGSAAQASGALTQLGQLLGSARVQAEEFNSVNEGARPILMAVAAGLDEAGGSVSKLKTLVNDGKVSGQQFFQAFLRGLPTIQGMAANATTTIEQGITKVENAFTRYIGQTDESLGASQRLVQGLSALADDFESIADITLKVAALIGAGLLGRSIAGMVKNLGIAGVAATEFVAAIRVASSVSGVAKAIGGLSAAAGPIGAVVGVAAVGALMLYSASTADAREASEAFEQRLDRIRAAAPQMATAVEDGARRAKDAMESLKNPAVIKLEMESAEADANLDAIRTNLQRAMEQLDHLAGMKVFTEAQQEAIRDFNDKVLQGTASAEEMAEVLKDLGKIDGVGQSLIDSVTSLWRALNLTSAAARQVQSDIQAALGAYAPDLGRFGQVQDGILSRLYADEAAKRAGRAYLDEQQRLQGLTREQLALETEISRLRKSMPDGATVSDEDLAETARGNLAAAARRAEEGRKGGGGGGREAKAVERFDDRILKETEGLKAETAALNQLELGQDQYGTAVARARKEAEMLQDLHNKGLTITPALRAQVQGLAADWQHAAEANAMATERHEEFQSNLQDTKATMSQAFSGLIKGAHGFSDALGMVIDKLADIALNAAFNGLWNGILGGAASGLVSGLGGFSKGGYTGPGGKHEPAGVVHKGEVVWSQADVAKAGGVAVVEAMRRGAKGYASGGVVMPEMPRVPAPKALAAMAAKAQVPRVVYVPQPYVAQVSADDDGRIIGTMRRVALATSAATAAGQQRQLGSSINSYSARGTT</sequence>
<dbReference type="STRING" id="349102.Rsph17025_1761"/>
<evidence type="ECO:0000313" key="2">
    <source>
        <dbReference type="EMBL" id="ABP70654.1"/>
    </source>
</evidence>
<dbReference type="InterPro" id="IPR013491">
    <property type="entry name" value="Tape_meas_N"/>
</dbReference>
<gene>
    <name evidence="2" type="ordered locus">Rsph17025_1761</name>
</gene>
<dbReference type="Pfam" id="PF20155">
    <property type="entry name" value="TMP_3"/>
    <property type="match status" value="1"/>
</dbReference>
<evidence type="ECO:0000259" key="1">
    <source>
        <dbReference type="Pfam" id="PF20155"/>
    </source>
</evidence>
<dbReference type="KEGG" id="rsq:Rsph17025_1761"/>
<proteinExistence type="predicted"/>
<dbReference type="EMBL" id="CP000661">
    <property type="protein sequence ID" value="ABP70654.1"/>
    <property type="molecule type" value="Genomic_DNA"/>
</dbReference>
<organism evidence="2">
    <name type="scientific">Cereibacter sphaeroides (strain ATCC 17025 / ATH 2.4.3)</name>
    <name type="common">Rhodobacter sphaeroides</name>
    <dbReference type="NCBI Taxonomy" id="349102"/>
    <lineage>
        <taxon>Bacteria</taxon>
        <taxon>Pseudomonadati</taxon>
        <taxon>Pseudomonadota</taxon>
        <taxon>Alphaproteobacteria</taxon>
        <taxon>Rhodobacterales</taxon>
        <taxon>Paracoccaceae</taxon>
        <taxon>Cereibacter</taxon>
    </lineage>
</organism>
<dbReference type="AlphaFoldDB" id="A4WTE0"/>
<dbReference type="NCBIfam" id="TIGR02675">
    <property type="entry name" value="tape_meas_nterm"/>
    <property type="match status" value="1"/>
</dbReference>
<dbReference type="HOGENOM" id="CLU_316616_0_0_5"/>
<dbReference type="BioCyc" id="RSPH349102:G1G8M-1815-MONOMER"/>
<protein>
    <submittedName>
        <fullName evidence="2">Phage tape measure protein</fullName>
    </submittedName>
</protein>